<organism evidence="1 2">
    <name type="scientific">Neolecta irregularis (strain DAH-3)</name>
    <dbReference type="NCBI Taxonomy" id="1198029"/>
    <lineage>
        <taxon>Eukaryota</taxon>
        <taxon>Fungi</taxon>
        <taxon>Dikarya</taxon>
        <taxon>Ascomycota</taxon>
        <taxon>Taphrinomycotina</taxon>
        <taxon>Neolectales</taxon>
        <taxon>Neolectaceae</taxon>
        <taxon>Neolecta</taxon>
    </lineage>
</organism>
<name>A0A1U7LL02_NEOID</name>
<reference evidence="1 2" key="1">
    <citation type="submission" date="2016-04" db="EMBL/GenBank/DDBJ databases">
        <title>Evolutionary innovation and constraint leading to complex multicellularity in the Ascomycota.</title>
        <authorList>
            <person name="Cisse O."/>
            <person name="Nguyen A."/>
            <person name="Hewitt D.A."/>
            <person name="Jedd G."/>
            <person name="Stajich J.E."/>
        </authorList>
    </citation>
    <scope>NUCLEOTIDE SEQUENCE [LARGE SCALE GENOMIC DNA]</scope>
    <source>
        <strain evidence="1 2">DAH-3</strain>
    </source>
</reference>
<accession>A0A1U7LL02</accession>
<gene>
    <name evidence="1" type="ORF">NEOLI_005318</name>
</gene>
<sequence>MSLESIQLNLLEDPFVVDAKNKDVDLAAWAVAPASRPSPKELLVMSLESIQLNLQEDPFVVDAKNKDVDLAAWAVGLQKKLKR</sequence>
<protein>
    <submittedName>
        <fullName evidence="1">Uncharacterized protein</fullName>
    </submittedName>
</protein>
<comment type="caution">
    <text evidence="1">The sequence shown here is derived from an EMBL/GenBank/DDBJ whole genome shotgun (WGS) entry which is preliminary data.</text>
</comment>
<proteinExistence type="predicted"/>
<keyword evidence="2" id="KW-1185">Reference proteome</keyword>
<dbReference type="Proteomes" id="UP000186594">
    <property type="component" value="Unassembled WGS sequence"/>
</dbReference>
<dbReference type="EMBL" id="LXFE01001891">
    <property type="protein sequence ID" value="OLL23319.1"/>
    <property type="molecule type" value="Genomic_DNA"/>
</dbReference>
<evidence type="ECO:0000313" key="1">
    <source>
        <dbReference type="EMBL" id="OLL23319.1"/>
    </source>
</evidence>
<evidence type="ECO:0000313" key="2">
    <source>
        <dbReference type="Proteomes" id="UP000186594"/>
    </source>
</evidence>
<dbReference type="AlphaFoldDB" id="A0A1U7LL02"/>